<name>A0A344UPH0_9NEIS</name>
<organism evidence="2 3">
    <name type="scientific">Chromobacterium phragmitis</name>
    <dbReference type="NCBI Taxonomy" id="2202141"/>
    <lineage>
        <taxon>Bacteria</taxon>
        <taxon>Pseudomonadati</taxon>
        <taxon>Pseudomonadota</taxon>
        <taxon>Betaproteobacteria</taxon>
        <taxon>Neisseriales</taxon>
        <taxon>Chromobacteriaceae</taxon>
        <taxon>Chromobacterium</taxon>
    </lineage>
</organism>
<keyword evidence="2" id="KW-0614">Plasmid</keyword>
<dbReference type="EMBL" id="CP029555">
    <property type="protein sequence ID" value="AXE37168.1"/>
    <property type="molecule type" value="Genomic_DNA"/>
</dbReference>
<dbReference type="InterPro" id="IPR007921">
    <property type="entry name" value="CHAP_dom"/>
</dbReference>
<dbReference type="Proteomes" id="UP000252038">
    <property type="component" value="Plasmid unnamed"/>
</dbReference>
<accession>A0A344UPH0</accession>
<dbReference type="SUPFAM" id="SSF54001">
    <property type="entry name" value="Cysteine proteinases"/>
    <property type="match status" value="1"/>
</dbReference>
<gene>
    <name evidence="2" type="ORF">DK843_22735</name>
</gene>
<dbReference type="InterPro" id="IPR038765">
    <property type="entry name" value="Papain-like_cys_pep_sf"/>
</dbReference>
<proteinExistence type="predicted"/>
<dbReference type="RefSeq" id="WP_114074602.1">
    <property type="nucleotide sequence ID" value="NZ_CP029555.1"/>
</dbReference>
<dbReference type="Pfam" id="PF05257">
    <property type="entry name" value="CHAP"/>
    <property type="match status" value="1"/>
</dbReference>
<protein>
    <submittedName>
        <fullName evidence="2">CHAP domain-containing protein</fullName>
    </submittedName>
</protein>
<evidence type="ECO:0000313" key="3">
    <source>
        <dbReference type="Proteomes" id="UP000252038"/>
    </source>
</evidence>
<evidence type="ECO:0000259" key="1">
    <source>
        <dbReference type="PROSITE" id="PS50911"/>
    </source>
</evidence>
<dbReference type="PROSITE" id="PS50911">
    <property type="entry name" value="CHAP"/>
    <property type="match status" value="1"/>
</dbReference>
<dbReference type="KEGG" id="chrb:DK843_22735"/>
<evidence type="ECO:0000313" key="2">
    <source>
        <dbReference type="EMBL" id="AXE37168.1"/>
    </source>
</evidence>
<geneLocation type="plasmid" evidence="2 3">
    <name>unnamed</name>
</geneLocation>
<sequence>MTDVLEVARSQLGVEEVPRGSNDGKQVRQYLAAVGIGFPASWCMAFVYWCAGQAGVAGALVKTGGVLRQWNERPQLRAATPAPGDIFILDYGKGLGHTGFVEAVDGDSIVTIEGNTNADGSREGYAVCRRRRSISKCKGFLRLKPAAGAALSGAK</sequence>
<feature type="domain" description="Peptidase C51" evidence="1">
    <location>
        <begin position="18"/>
        <end position="142"/>
    </location>
</feature>
<dbReference type="Gene3D" id="3.90.1720.10">
    <property type="entry name" value="endopeptidase domain like (from Nostoc punctiforme)"/>
    <property type="match status" value="1"/>
</dbReference>
<dbReference type="AlphaFoldDB" id="A0A344UPH0"/>
<reference evidence="2 3" key="1">
    <citation type="submission" date="2018-05" db="EMBL/GenBank/DDBJ databases">
        <title>Genome sequencing, assembly and analysis of the novel insecticidal bacterium, Chromobacterium phragmitis.</title>
        <authorList>
            <person name="Sparks M.E."/>
            <person name="Blackburn M.B."/>
            <person name="Gundersen-Rindal D.E."/>
        </authorList>
    </citation>
    <scope>NUCLEOTIDE SEQUENCE [LARGE SCALE GENOMIC DNA]</scope>
    <source>
        <strain evidence="2">IIBBL 274-1</strain>
        <plasmid evidence="2 3">unnamed</plasmid>
    </source>
</reference>